<name>A0A804PEV4_MAIZE</name>
<dbReference type="Pfam" id="PF09814">
    <property type="entry name" value="HECT_2"/>
    <property type="match status" value="1"/>
</dbReference>
<feature type="compositionally biased region" description="Pro residues" evidence="1">
    <location>
        <begin position="10"/>
        <end position="21"/>
    </location>
</feature>
<organism evidence="2 3">
    <name type="scientific">Zea mays</name>
    <name type="common">Maize</name>
    <dbReference type="NCBI Taxonomy" id="4577"/>
    <lineage>
        <taxon>Eukaryota</taxon>
        <taxon>Viridiplantae</taxon>
        <taxon>Streptophyta</taxon>
        <taxon>Embryophyta</taxon>
        <taxon>Tracheophyta</taxon>
        <taxon>Spermatophyta</taxon>
        <taxon>Magnoliopsida</taxon>
        <taxon>Liliopsida</taxon>
        <taxon>Poales</taxon>
        <taxon>Poaceae</taxon>
        <taxon>PACMAD clade</taxon>
        <taxon>Panicoideae</taxon>
        <taxon>Andropogonodae</taxon>
        <taxon>Andropogoneae</taxon>
        <taxon>Tripsacinae</taxon>
        <taxon>Zea</taxon>
    </lineage>
</organism>
<evidence type="ECO:0000313" key="3">
    <source>
        <dbReference type="Proteomes" id="UP000007305"/>
    </source>
</evidence>
<feature type="compositionally biased region" description="Basic residues" evidence="1">
    <location>
        <begin position="68"/>
        <end position="82"/>
    </location>
</feature>
<dbReference type="Proteomes" id="UP000007305">
    <property type="component" value="Chromosome 5"/>
</dbReference>
<dbReference type="AlphaFoldDB" id="A0A804PEV4"/>
<evidence type="ECO:0000256" key="1">
    <source>
        <dbReference type="SAM" id="MobiDB-lite"/>
    </source>
</evidence>
<dbReference type="Gramene" id="Zm00001eb231290_T001">
    <property type="protein sequence ID" value="Zm00001eb231290_P001"/>
    <property type="gene ID" value="Zm00001eb231290"/>
</dbReference>
<dbReference type="PANTHER" id="PTHR31531">
    <property type="entry name" value="E3 UBIQUITIN-PROTEIN LIGASE E3D FAMILY MEMBER"/>
    <property type="match status" value="1"/>
</dbReference>
<dbReference type="EnsemblPlants" id="Zm00001eb231290_T001">
    <property type="protein sequence ID" value="Zm00001eb231290_P001"/>
    <property type="gene ID" value="Zm00001eb231290"/>
</dbReference>
<feature type="compositionally biased region" description="Pro residues" evidence="1">
    <location>
        <begin position="29"/>
        <end position="47"/>
    </location>
</feature>
<keyword evidence="3" id="KW-1185">Reference proteome</keyword>
<proteinExistence type="predicted"/>
<dbReference type="InterPro" id="IPR019193">
    <property type="entry name" value="UBQ-conj_enz_E2-bd_prot"/>
</dbReference>
<evidence type="ECO:0000313" key="2">
    <source>
        <dbReference type="EnsemblPlants" id="Zm00001eb231290_P001"/>
    </source>
</evidence>
<protein>
    <submittedName>
        <fullName evidence="2">Uncharacterized protein</fullName>
    </submittedName>
</protein>
<reference evidence="3" key="1">
    <citation type="journal article" date="2009" name="Science">
        <title>The B73 maize genome: complexity, diversity, and dynamics.</title>
        <authorList>
            <person name="Schnable P.S."/>
            <person name="Ware D."/>
            <person name="Fulton R.S."/>
            <person name="Stein J.C."/>
            <person name="Wei F."/>
            <person name="Pasternak S."/>
            <person name="Liang C."/>
            <person name="Zhang J."/>
            <person name="Fulton L."/>
            <person name="Graves T.A."/>
            <person name="Minx P."/>
            <person name="Reily A.D."/>
            <person name="Courtney L."/>
            <person name="Kruchowski S.S."/>
            <person name="Tomlinson C."/>
            <person name="Strong C."/>
            <person name="Delehaunty K."/>
            <person name="Fronick C."/>
            <person name="Courtney B."/>
            <person name="Rock S.M."/>
            <person name="Belter E."/>
            <person name="Du F."/>
            <person name="Kim K."/>
            <person name="Abbott R.M."/>
            <person name="Cotton M."/>
            <person name="Levy A."/>
            <person name="Marchetto P."/>
            <person name="Ochoa K."/>
            <person name="Jackson S.M."/>
            <person name="Gillam B."/>
            <person name="Chen W."/>
            <person name="Yan L."/>
            <person name="Higginbotham J."/>
            <person name="Cardenas M."/>
            <person name="Waligorski J."/>
            <person name="Applebaum E."/>
            <person name="Phelps L."/>
            <person name="Falcone J."/>
            <person name="Kanchi K."/>
            <person name="Thane T."/>
            <person name="Scimone A."/>
            <person name="Thane N."/>
            <person name="Henke J."/>
            <person name="Wang T."/>
            <person name="Ruppert J."/>
            <person name="Shah N."/>
            <person name="Rotter K."/>
            <person name="Hodges J."/>
            <person name="Ingenthron E."/>
            <person name="Cordes M."/>
            <person name="Kohlberg S."/>
            <person name="Sgro J."/>
            <person name="Delgado B."/>
            <person name="Mead K."/>
            <person name="Chinwalla A."/>
            <person name="Leonard S."/>
            <person name="Crouse K."/>
            <person name="Collura K."/>
            <person name="Kudrna D."/>
            <person name="Currie J."/>
            <person name="He R."/>
            <person name="Angelova A."/>
            <person name="Rajasekar S."/>
            <person name="Mueller T."/>
            <person name="Lomeli R."/>
            <person name="Scara G."/>
            <person name="Ko A."/>
            <person name="Delaney K."/>
            <person name="Wissotski M."/>
            <person name="Lopez G."/>
            <person name="Campos D."/>
            <person name="Braidotti M."/>
            <person name="Ashley E."/>
            <person name="Golser W."/>
            <person name="Kim H."/>
            <person name="Lee S."/>
            <person name="Lin J."/>
            <person name="Dujmic Z."/>
            <person name="Kim W."/>
            <person name="Talag J."/>
            <person name="Zuccolo A."/>
            <person name="Fan C."/>
            <person name="Sebastian A."/>
            <person name="Kramer M."/>
            <person name="Spiegel L."/>
            <person name="Nascimento L."/>
            <person name="Zutavern T."/>
            <person name="Miller B."/>
            <person name="Ambroise C."/>
            <person name="Muller S."/>
            <person name="Spooner W."/>
            <person name="Narechania A."/>
            <person name="Ren L."/>
            <person name="Wei S."/>
            <person name="Kumari S."/>
            <person name="Faga B."/>
            <person name="Levy M.J."/>
            <person name="McMahan L."/>
            <person name="Van Buren P."/>
            <person name="Vaughn M.W."/>
            <person name="Ying K."/>
            <person name="Yeh C.-T."/>
            <person name="Emrich S.J."/>
            <person name="Jia Y."/>
            <person name="Kalyanaraman A."/>
            <person name="Hsia A.-P."/>
            <person name="Barbazuk W.B."/>
            <person name="Baucom R.S."/>
            <person name="Brutnell T.P."/>
            <person name="Carpita N.C."/>
            <person name="Chaparro C."/>
            <person name="Chia J.-M."/>
            <person name="Deragon J.-M."/>
            <person name="Estill J.C."/>
            <person name="Fu Y."/>
            <person name="Jeddeloh J.A."/>
            <person name="Han Y."/>
            <person name="Lee H."/>
            <person name="Li P."/>
            <person name="Lisch D.R."/>
            <person name="Liu S."/>
            <person name="Liu Z."/>
            <person name="Nagel D.H."/>
            <person name="McCann M.C."/>
            <person name="SanMiguel P."/>
            <person name="Myers A.M."/>
            <person name="Nettleton D."/>
            <person name="Nguyen J."/>
            <person name="Penning B.W."/>
            <person name="Ponnala L."/>
            <person name="Schneider K.L."/>
            <person name="Schwartz D.C."/>
            <person name="Sharma A."/>
            <person name="Soderlund C."/>
            <person name="Springer N.M."/>
            <person name="Sun Q."/>
            <person name="Wang H."/>
            <person name="Waterman M."/>
            <person name="Westerman R."/>
            <person name="Wolfgruber T.K."/>
            <person name="Yang L."/>
            <person name="Yu Y."/>
            <person name="Zhang L."/>
            <person name="Zhou S."/>
            <person name="Zhu Q."/>
            <person name="Bennetzen J.L."/>
            <person name="Dawe R.K."/>
            <person name="Jiang J."/>
            <person name="Jiang N."/>
            <person name="Presting G.G."/>
            <person name="Wessler S.R."/>
            <person name="Aluru S."/>
            <person name="Martienssen R.A."/>
            <person name="Clifton S.W."/>
            <person name="McCombie W.R."/>
            <person name="Wing R.A."/>
            <person name="Wilson R.K."/>
        </authorList>
    </citation>
    <scope>NUCLEOTIDE SEQUENCE [LARGE SCALE GENOMIC DNA]</scope>
    <source>
        <strain evidence="3">cv. B73</strain>
    </source>
</reference>
<sequence>MAVHVGSPKPSSPPPPLPPTPRRAALPHPLGPPRRPPTPGLSPPPVLLAPRGRGCRRAQGPRPEGARRPFRPRRVPRRRRGGPPRAPPRARPARRPPCRRRRVPSTPRRGASGFSSAARWKIMEMPSVDWVDVADNWVGGCCTSFGGAGEKLVSQFIRAYGRLEGTSLLDATSITVETDNLETDLVSQCSLGPADGRLRLFKCYTSTEIPVTGPHDVFRYSTPIAKKSIPSLIHGHTLFMCRGHTLERVFVNLLLEVAEDEISFRTLVRDLKTKRPMLQLVLLSSKAWLSSGCCYENDIDGSHGTTDLQPSVKLLYSDYSNASEADLRIVEAWASKYRAEELYMMKRQIDELTECLSSGRNNFPVSCSSLEGMRLSSLRR</sequence>
<reference evidence="2" key="3">
    <citation type="submission" date="2021-05" db="UniProtKB">
        <authorList>
            <consortium name="EnsemblPlants"/>
        </authorList>
    </citation>
    <scope>IDENTIFICATION</scope>
    <source>
        <strain evidence="2">cv. B73</strain>
    </source>
</reference>
<feature type="region of interest" description="Disordered" evidence="1">
    <location>
        <begin position="1"/>
        <end position="114"/>
    </location>
</feature>
<feature type="compositionally biased region" description="Basic residues" evidence="1">
    <location>
        <begin position="91"/>
        <end position="103"/>
    </location>
</feature>
<dbReference type="OrthoDB" id="781818at2759"/>
<reference evidence="2" key="2">
    <citation type="submission" date="2019-07" db="EMBL/GenBank/DDBJ databases">
        <authorList>
            <person name="Seetharam A."/>
            <person name="Woodhouse M."/>
            <person name="Cannon E."/>
        </authorList>
    </citation>
    <scope>NUCLEOTIDE SEQUENCE [LARGE SCALE GENOMIC DNA]</scope>
    <source>
        <strain evidence="2">cv. B73</strain>
    </source>
</reference>
<accession>A0A804PEV4</accession>
<dbReference type="PANTHER" id="PTHR31531:SF2">
    <property type="entry name" value="E3 UBIQUITIN-PROTEIN LIGASE E3D"/>
    <property type="match status" value="1"/>
</dbReference>
<gene>
    <name evidence="2" type="primary">LOC100381864</name>
</gene>